<reference evidence="6" key="1">
    <citation type="journal article" date="2023" name="Mol. Biol. Evol.">
        <title>Third-Generation Sequencing Reveals the Adaptive Role of the Epigenome in Three Deep-Sea Polychaetes.</title>
        <authorList>
            <person name="Perez M."/>
            <person name="Aroh O."/>
            <person name="Sun Y."/>
            <person name="Lan Y."/>
            <person name="Juniper S.K."/>
            <person name="Young C.R."/>
            <person name="Angers B."/>
            <person name="Qian P.Y."/>
        </authorList>
    </citation>
    <scope>NUCLEOTIDE SEQUENCE</scope>
    <source>
        <strain evidence="6">R07B-5</strain>
    </source>
</reference>
<keyword evidence="2 4" id="KW-0863">Zinc-finger</keyword>
<dbReference type="InterPro" id="IPR017907">
    <property type="entry name" value="Znf_RING_CS"/>
</dbReference>
<accession>A0AAD9KGQ6</accession>
<dbReference type="InterPro" id="IPR001841">
    <property type="entry name" value="Znf_RING"/>
</dbReference>
<dbReference type="InterPro" id="IPR013083">
    <property type="entry name" value="Znf_RING/FYVE/PHD"/>
</dbReference>
<organism evidence="6 7">
    <name type="scientific">Ridgeia piscesae</name>
    <name type="common">Tubeworm</name>
    <dbReference type="NCBI Taxonomy" id="27915"/>
    <lineage>
        <taxon>Eukaryota</taxon>
        <taxon>Metazoa</taxon>
        <taxon>Spiralia</taxon>
        <taxon>Lophotrochozoa</taxon>
        <taxon>Annelida</taxon>
        <taxon>Polychaeta</taxon>
        <taxon>Sedentaria</taxon>
        <taxon>Canalipalpata</taxon>
        <taxon>Sabellida</taxon>
        <taxon>Siboglinidae</taxon>
        <taxon>Ridgeia</taxon>
    </lineage>
</organism>
<evidence type="ECO:0000256" key="4">
    <source>
        <dbReference type="PROSITE-ProRule" id="PRU00175"/>
    </source>
</evidence>
<dbReference type="InterPro" id="IPR047134">
    <property type="entry name" value="RNF4"/>
</dbReference>
<dbReference type="SUPFAM" id="SSF57850">
    <property type="entry name" value="RING/U-box"/>
    <property type="match status" value="1"/>
</dbReference>
<evidence type="ECO:0000256" key="3">
    <source>
        <dbReference type="ARBA" id="ARBA00022833"/>
    </source>
</evidence>
<feature type="domain" description="RING-type" evidence="5">
    <location>
        <begin position="100"/>
        <end position="145"/>
    </location>
</feature>
<proteinExistence type="predicted"/>
<evidence type="ECO:0000313" key="7">
    <source>
        <dbReference type="Proteomes" id="UP001209878"/>
    </source>
</evidence>
<evidence type="ECO:0000256" key="2">
    <source>
        <dbReference type="ARBA" id="ARBA00022771"/>
    </source>
</evidence>
<dbReference type="Gene3D" id="3.30.40.10">
    <property type="entry name" value="Zinc/RING finger domain, C3HC4 (zinc finger)"/>
    <property type="match status" value="1"/>
</dbReference>
<keyword evidence="3" id="KW-0862">Zinc</keyword>
<evidence type="ECO:0000256" key="1">
    <source>
        <dbReference type="ARBA" id="ARBA00022723"/>
    </source>
</evidence>
<evidence type="ECO:0000259" key="5">
    <source>
        <dbReference type="PROSITE" id="PS50089"/>
    </source>
</evidence>
<keyword evidence="7" id="KW-1185">Reference proteome</keyword>
<evidence type="ECO:0000313" key="6">
    <source>
        <dbReference type="EMBL" id="KAK2170952.1"/>
    </source>
</evidence>
<gene>
    <name evidence="6" type="ORF">NP493_1120g00030</name>
</gene>
<name>A0AAD9KGQ6_RIDPI</name>
<dbReference type="GO" id="GO:0045944">
    <property type="term" value="P:positive regulation of transcription by RNA polymerase II"/>
    <property type="evidence" value="ECO:0007669"/>
    <property type="project" value="TreeGrafter"/>
</dbReference>
<dbReference type="PROSITE" id="PS00518">
    <property type="entry name" value="ZF_RING_1"/>
    <property type="match status" value="1"/>
</dbReference>
<dbReference type="Pfam" id="PF13639">
    <property type="entry name" value="zf-RING_2"/>
    <property type="match status" value="1"/>
</dbReference>
<protein>
    <recommendedName>
        <fullName evidence="5">RING-type domain-containing protein</fullName>
    </recommendedName>
</protein>
<dbReference type="GO" id="GO:0008270">
    <property type="term" value="F:zinc ion binding"/>
    <property type="evidence" value="ECO:0007669"/>
    <property type="project" value="UniProtKB-KW"/>
</dbReference>
<sequence length="158" mass="17925">MEVRQDKSTETDIEVMGVVPGPGCIDLTSEVDEEFVDLTSLNDSTVVVLAMVDPYIPRQTRMEHDKAMRCEIPRLGELPETNISAQPLDGAASPQHHIMCPICLDHIEEIRRSRRRLMSTVCGHLFCSECIIDIIRTHKKCPTCRKRLTQSQVHPVYL</sequence>
<dbReference type="PANTHER" id="PTHR23041:SF78">
    <property type="entry name" value="E3 UBIQUITIN-PROTEIN LIGASE RNF4"/>
    <property type="match status" value="1"/>
</dbReference>
<dbReference type="PROSITE" id="PS50089">
    <property type="entry name" value="ZF_RING_2"/>
    <property type="match status" value="1"/>
</dbReference>
<dbReference type="EMBL" id="JAODUO010001121">
    <property type="protein sequence ID" value="KAK2170952.1"/>
    <property type="molecule type" value="Genomic_DNA"/>
</dbReference>
<comment type="caution">
    <text evidence="6">The sequence shown here is derived from an EMBL/GenBank/DDBJ whole genome shotgun (WGS) entry which is preliminary data.</text>
</comment>
<dbReference type="Proteomes" id="UP001209878">
    <property type="component" value="Unassembled WGS sequence"/>
</dbReference>
<keyword evidence="1" id="KW-0479">Metal-binding</keyword>
<dbReference type="AlphaFoldDB" id="A0AAD9KGQ6"/>
<dbReference type="PANTHER" id="PTHR23041">
    <property type="entry name" value="RING FINGER DOMAIN-CONTAINING"/>
    <property type="match status" value="1"/>
</dbReference>
<dbReference type="SMART" id="SM00184">
    <property type="entry name" value="RING"/>
    <property type="match status" value="1"/>
</dbReference>